<feature type="region of interest" description="Disordered" evidence="1">
    <location>
        <begin position="150"/>
        <end position="182"/>
    </location>
</feature>
<dbReference type="EMBL" id="JASCZI010030627">
    <property type="protein sequence ID" value="MED6123980.1"/>
    <property type="molecule type" value="Genomic_DNA"/>
</dbReference>
<name>A0ABU6RJ12_9FABA</name>
<protein>
    <submittedName>
        <fullName evidence="2">Uncharacterized protein</fullName>
    </submittedName>
</protein>
<evidence type="ECO:0000313" key="3">
    <source>
        <dbReference type="Proteomes" id="UP001341840"/>
    </source>
</evidence>
<comment type="caution">
    <text evidence="2">The sequence shown here is derived from an EMBL/GenBank/DDBJ whole genome shotgun (WGS) entry which is preliminary data.</text>
</comment>
<evidence type="ECO:0000313" key="2">
    <source>
        <dbReference type="EMBL" id="MED6123980.1"/>
    </source>
</evidence>
<organism evidence="2 3">
    <name type="scientific">Stylosanthes scabra</name>
    <dbReference type="NCBI Taxonomy" id="79078"/>
    <lineage>
        <taxon>Eukaryota</taxon>
        <taxon>Viridiplantae</taxon>
        <taxon>Streptophyta</taxon>
        <taxon>Embryophyta</taxon>
        <taxon>Tracheophyta</taxon>
        <taxon>Spermatophyta</taxon>
        <taxon>Magnoliopsida</taxon>
        <taxon>eudicotyledons</taxon>
        <taxon>Gunneridae</taxon>
        <taxon>Pentapetalae</taxon>
        <taxon>rosids</taxon>
        <taxon>fabids</taxon>
        <taxon>Fabales</taxon>
        <taxon>Fabaceae</taxon>
        <taxon>Papilionoideae</taxon>
        <taxon>50 kb inversion clade</taxon>
        <taxon>dalbergioids sensu lato</taxon>
        <taxon>Dalbergieae</taxon>
        <taxon>Pterocarpus clade</taxon>
        <taxon>Stylosanthes</taxon>
    </lineage>
</organism>
<evidence type="ECO:0000256" key="1">
    <source>
        <dbReference type="SAM" id="MobiDB-lite"/>
    </source>
</evidence>
<gene>
    <name evidence="2" type="ORF">PIB30_054667</name>
</gene>
<reference evidence="2 3" key="1">
    <citation type="journal article" date="2023" name="Plants (Basel)">
        <title>Bridging the Gap: Combining Genomics and Transcriptomics Approaches to Understand Stylosanthes scabra, an Orphan Legume from the Brazilian Caatinga.</title>
        <authorList>
            <person name="Ferreira-Neto J.R.C."/>
            <person name="da Silva M.D."/>
            <person name="Binneck E."/>
            <person name="de Melo N.F."/>
            <person name="da Silva R.H."/>
            <person name="de Melo A.L.T.M."/>
            <person name="Pandolfi V."/>
            <person name="Bustamante F.O."/>
            <person name="Brasileiro-Vidal A.C."/>
            <person name="Benko-Iseppon A.M."/>
        </authorList>
    </citation>
    <scope>NUCLEOTIDE SEQUENCE [LARGE SCALE GENOMIC DNA]</scope>
    <source>
        <tissue evidence="2">Leaves</tissue>
    </source>
</reference>
<proteinExistence type="predicted"/>
<dbReference type="Proteomes" id="UP001341840">
    <property type="component" value="Unassembled WGS sequence"/>
</dbReference>
<accession>A0ABU6RJ12</accession>
<sequence length="224" mass="25030">MRPMQMDLFGEMDEQVSTIAMDVDDVDPLEIFPEGVISADNKLADADFFNNFQDDFNDVELILYDFGHGLTGLTRESATEAAMRLGLFKALWKRLQSQPARCSCLHSNGRHASSLMFKNTFESLGLGCPLHSLLLCPCFALPLLASYSDAPEQADPTTEEEPSDRDQHNGPTQNVSPIPKRIRKPPTWLKDYHMGKTLTYSASLSLTLLHLDHCSLLYRAPPSL</sequence>
<keyword evidence="3" id="KW-1185">Reference proteome</keyword>